<sequence>MLVDDEYPPSAIFLEYITGLEMITLEDYTQQRMDKIVSGIQQIHKALVRHRDPKPKNMMVVTDTAERVVWMDFDRAETYNGHQVTSEQEELLRVEEEIVVDIGECLVRTLPLKTDIV</sequence>
<accession>A0A1V6SCA4</accession>
<evidence type="ECO:0000313" key="3">
    <source>
        <dbReference type="Proteomes" id="UP000191518"/>
    </source>
</evidence>
<keyword evidence="3" id="KW-1185">Reference proteome</keyword>
<dbReference type="SUPFAM" id="SSF56112">
    <property type="entry name" value="Protein kinase-like (PK-like)"/>
    <property type="match status" value="1"/>
</dbReference>
<evidence type="ECO:0000259" key="1">
    <source>
        <dbReference type="PROSITE" id="PS50011"/>
    </source>
</evidence>
<evidence type="ECO:0000313" key="2">
    <source>
        <dbReference type="EMBL" id="OQE11538.1"/>
    </source>
</evidence>
<proteinExistence type="predicted"/>
<dbReference type="InterPro" id="IPR011009">
    <property type="entry name" value="Kinase-like_dom_sf"/>
</dbReference>
<dbReference type="Gene3D" id="1.10.510.10">
    <property type="entry name" value="Transferase(Phosphotransferase) domain 1"/>
    <property type="match status" value="1"/>
</dbReference>
<dbReference type="GO" id="GO:0004672">
    <property type="term" value="F:protein kinase activity"/>
    <property type="evidence" value="ECO:0007669"/>
    <property type="project" value="InterPro"/>
</dbReference>
<dbReference type="PROSITE" id="PS50011">
    <property type="entry name" value="PROTEIN_KINASE_DOM"/>
    <property type="match status" value="1"/>
</dbReference>
<dbReference type="AlphaFoldDB" id="A0A1V6SCA4"/>
<gene>
    <name evidence="2" type="ORF">PENVUL_c002G00643</name>
</gene>
<dbReference type="EMBL" id="MDYP01000002">
    <property type="protein sequence ID" value="OQE11538.1"/>
    <property type="molecule type" value="Genomic_DNA"/>
</dbReference>
<organism evidence="2 3">
    <name type="scientific">Penicillium vulpinum</name>
    <dbReference type="NCBI Taxonomy" id="29845"/>
    <lineage>
        <taxon>Eukaryota</taxon>
        <taxon>Fungi</taxon>
        <taxon>Dikarya</taxon>
        <taxon>Ascomycota</taxon>
        <taxon>Pezizomycotina</taxon>
        <taxon>Eurotiomycetes</taxon>
        <taxon>Eurotiomycetidae</taxon>
        <taxon>Eurotiales</taxon>
        <taxon>Aspergillaceae</taxon>
        <taxon>Penicillium</taxon>
    </lineage>
</organism>
<dbReference type="Proteomes" id="UP000191518">
    <property type="component" value="Unassembled WGS sequence"/>
</dbReference>
<protein>
    <recommendedName>
        <fullName evidence="1">Protein kinase domain-containing protein</fullName>
    </recommendedName>
</protein>
<dbReference type="STRING" id="29845.A0A1V6SCA4"/>
<dbReference type="Pfam" id="PF00069">
    <property type="entry name" value="Pkinase"/>
    <property type="match status" value="1"/>
</dbReference>
<dbReference type="InterPro" id="IPR000719">
    <property type="entry name" value="Prot_kinase_dom"/>
</dbReference>
<reference evidence="3" key="1">
    <citation type="journal article" date="2017" name="Nat. Microbiol.">
        <title>Global analysis of biosynthetic gene clusters reveals vast potential of secondary metabolite production in Penicillium species.</title>
        <authorList>
            <person name="Nielsen J.C."/>
            <person name="Grijseels S."/>
            <person name="Prigent S."/>
            <person name="Ji B."/>
            <person name="Dainat J."/>
            <person name="Nielsen K.F."/>
            <person name="Frisvad J.C."/>
            <person name="Workman M."/>
            <person name="Nielsen J."/>
        </authorList>
    </citation>
    <scope>NUCLEOTIDE SEQUENCE [LARGE SCALE GENOMIC DNA]</scope>
    <source>
        <strain evidence="3">IBT 29486</strain>
    </source>
</reference>
<feature type="domain" description="Protein kinase" evidence="1">
    <location>
        <begin position="1"/>
        <end position="117"/>
    </location>
</feature>
<name>A0A1V6SCA4_9EURO</name>
<comment type="caution">
    <text evidence="2">The sequence shown here is derived from an EMBL/GenBank/DDBJ whole genome shotgun (WGS) entry which is preliminary data.</text>
</comment>
<dbReference type="GO" id="GO:0005524">
    <property type="term" value="F:ATP binding"/>
    <property type="evidence" value="ECO:0007669"/>
    <property type="project" value="InterPro"/>
</dbReference>